<dbReference type="OrthoDB" id="1092475at2759"/>
<evidence type="ECO:0000259" key="4">
    <source>
        <dbReference type="Pfam" id="PF09331"/>
    </source>
</evidence>
<organism evidence="5 6">
    <name type="scientific">Microthlaspi erraticum</name>
    <dbReference type="NCBI Taxonomy" id="1685480"/>
    <lineage>
        <taxon>Eukaryota</taxon>
        <taxon>Viridiplantae</taxon>
        <taxon>Streptophyta</taxon>
        <taxon>Embryophyta</taxon>
        <taxon>Tracheophyta</taxon>
        <taxon>Spermatophyta</taxon>
        <taxon>Magnoliopsida</taxon>
        <taxon>eudicotyledons</taxon>
        <taxon>Gunneridae</taxon>
        <taxon>Pentapetalae</taxon>
        <taxon>rosids</taxon>
        <taxon>malvids</taxon>
        <taxon>Brassicales</taxon>
        <taxon>Brassicaceae</taxon>
        <taxon>Coluteocarpeae</taxon>
        <taxon>Microthlaspi</taxon>
    </lineage>
</organism>
<evidence type="ECO:0000313" key="6">
    <source>
        <dbReference type="Proteomes" id="UP000467841"/>
    </source>
</evidence>
<evidence type="ECO:0008006" key="7">
    <source>
        <dbReference type="Google" id="ProtNLM"/>
    </source>
</evidence>
<dbReference type="Proteomes" id="UP000467841">
    <property type="component" value="Unassembled WGS sequence"/>
</dbReference>
<feature type="compositionally biased region" description="Polar residues" evidence="1">
    <location>
        <begin position="7"/>
        <end position="16"/>
    </location>
</feature>
<evidence type="ECO:0000256" key="2">
    <source>
        <dbReference type="SAM" id="Phobius"/>
    </source>
</evidence>
<evidence type="ECO:0000259" key="3">
    <source>
        <dbReference type="Pfam" id="PF03384"/>
    </source>
</evidence>
<dbReference type="Pfam" id="PF09331">
    <property type="entry name" value="DUF1985"/>
    <property type="match status" value="1"/>
</dbReference>
<feature type="compositionally biased region" description="Polar residues" evidence="1">
    <location>
        <begin position="91"/>
        <end position="117"/>
    </location>
</feature>
<feature type="region of interest" description="Disordered" evidence="1">
    <location>
        <begin position="622"/>
        <end position="710"/>
    </location>
</feature>
<feature type="domain" description="DUF287" evidence="3">
    <location>
        <begin position="464"/>
        <end position="517"/>
    </location>
</feature>
<proteinExistence type="predicted"/>
<protein>
    <recommendedName>
        <fullName evidence="7">DUF1985 domain-containing protein</fullName>
    </recommendedName>
</protein>
<evidence type="ECO:0000256" key="1">
    <source>
        <dbReference type="SAM" id="MobiDB-lite"/>
    </source>
</evidence>
<feature type="compositionally biased region" description="Low complexity" evidence="1">
    <location>
        <begin position="64"/>
        <end position="76"/>
    </location>
</feature>
<feature type="compositionally biased region" description="Basic and acidic residues" evidence="1">
    <location>
        <begin position="127"/>
        <end position="136"/>
    </location>
</feature>
<accession>A0A6D2HK46</accession>
<feature type="compositionally biased region" description="Basic residues" evidence="1">
    <location>
        <begin position="684"/>
        <end position="710"/>
    </location>
</feature>
<evidence type="ECO:0000313" key="5">
    <source>
        <dbReference type="EMBL" id="CAA7014593.1"/>
    </source>
</evidence>
<feature type="compositionally biased region" description="Basic and acidic residues" evidence="1">
    <location>
        <begin position="658"/>
        <end position="667"/>
    </location>
</feature>
<dbReference type="PANTHER" id="PTHR48449:SF1">
    <property type="entry name" value="DUF1985 DOMAIN-CONTAINING PROTEIN"/>
    <property type="match status" value="1"/>
</dbReference>
<feature type="compositionally biased region" description="Acidic residues" evidence="1">
    <location>
        <begin position="137"/>
        <end position="152"/>
    </location>
</feature>
<keyword evidence="6" id="KW-1185">Reference proteome</keyword>
<reference evidence="5" key="1">
    <citation type="submission" date="2020-01" db="EMBL/GenBank/DDBJ databases">
        <authorList>
            <person name="Mishra B."/>
        </authorList>
    </citation>
    <scope>NUCLEOTIDE SEQUENCE [LARGE SCALE GENOMIC DNA]</scope>
</reference>
<feature type="transmembrane region" description="Helical" evidence="2">
    <location>
        <begin position="247"/>
        <end position="267"/>
    </location>
</feature>
<keyword evidence="2" id="KW-0812">Transmembrane</keyword>
<dbReference type="Pfam" id="PF03384">
    <property type="entry name" value="DUF287"/>
    <property type="match status" value="1"/>
</dbReference>
<dbReference type="InterPro" id="IPR015410">
    <property type="entry name" value="DUF1985"/>
</dbReference>
<feature type="compositionally biased region" description="Low complexity" evidence="1">
    <location>
        <begin position="159"/>
        <end position="168"/>
    </location>
</feature>
<feature type="compositionally biased region" description="Acidic residues" evidence="1">
    <location>
        <begin position="626"/>
        <end position="648"/>
    </location>
</feature>
<name>A0A6D2HK46_9BRAS</name>
<feature type="domain" description="DUF1985" evidence="4">
    <location>
        <begin position="263"/>
        <end position="378"/>
    </location>
</feature>
<feature type="region of interest" description="Disordered" evidence="1">
    <location>
        <begin position="1"/>
        <end position="191"/>
    </location>
</feature>
<dbReference type="InterPro" id="IPR005048">
    <property type="entry name" value="DUF287"/>
</dbReference>
<comment type="caution">
    <text evidence="5">The sequence shown here is derived from an EMBL/GenBank/DDBJ whole genome shotgun (WGS) entry which is preliminary data.</text>
</comment>
<keyword evidence="2" id="KW-1133">Transmembrane helix</keyword>
<dbReference type="PANTHER" id="PTHR48449">
    <property type="entry name" value="DUF1985 DOMAIN-CONTAINING PROTEIN"/>
    <property type="match status" value="1"/>
</dbReference>
<dbReference type="AlphaFoldDB" id="A0A6D2HK46"/>
<dbReference type="EMBL" id="CACVBM020000111">
    <property type="protein sequence ID" value="CAA7014593.1"/>
    <property type="molecule type" value="Genomic_DNA"/>
</dbReference>
<keyword evidence="2" id="KW-0472">Membrane</keyword>
<feature type="compositionally biased region" description="Basic and acidic residues" evidence="1">
    <location>
        <begin position="37"/>
        <end position="53"/>
    </location>
</feature>
<sequence length="710" mass="79938">MKVKVFTNPTRQQSDDGTGAEVDRSSGTNEPGGGTVDLDRRICSFRSGTDEVNRTVTEPAPKSTEAAEPTNPAAEPSISTEGSVPFVPEPTKSTEPATEPSNSTEEAVPTKEQSNPTKAGEVPNSGTDRRISADRGDDADEEDEEYNDDNDGEENRQSPQQQEEIPQPDQTPPEEPLQPEQTEDAEAMPSDAHVSSFAPVMVDDEYIPLPPEKFYFRPDQYRKSCRISSRCYVNDTVKDIKKFLRRWNGFLVILSLSISFICLWYSIKEHALLSGLDCHDYPSNYGELKDKDAGDFKFVEKWFKRRTNITIEDVKKKLPKVKSAVNKKKMAALYFLTNVLKAKSKYKGNIEPFFLKVVDDLDLCEKFPWGRLTFDDLVDEVKKVAKKFKGGVVNEKDSWTFSGYILPIEAFAYECIPALARTFREPVHAESDCPRLCKHNFKATYMKGYPLSEINEAIGSNRDIISILEPTSEEETLMERIIDPGCDDGIGYVDHLVDLWRNHLIVQKKKIWWESLYKIDLAGRGITEFANEVPMQAPDNGGSVQGMMETMKALIEEATKKLEDKMDDVTSEIKAMVGDLDERLDMVECYVNEQRTKKAHDRSGASSFPLGSAFRTPAEKVVAGDISEEEEEAEEEAEEEEEEEEEQVVEPPKKRRKETPAEKEKRTIRPSAILSSPYVAGQANRKRKGKTSGKGKGGAKRPYNTRRKQG</sequence>
<gene>
    <name evidence="5" type="ORF">MERR_LOCUS1828</name>
</gene>